<proteinExistence type="predicted"/>
<dbReference type="AlphaFoldDB" id="A0A4R6ID23"/>
<sequence>MLSKKAIVKEYKKNFDLKKYKHEIKKNLQFSISYALSFFCNKRTPVSVYATIESYFLHYQLSDCDDESYINSIFKLFLLNLNPNFANNKWDSFIKFIFLRVKQINMGESKNKFKSEEWLKYSTQIRNAYSEFITNFDHSDKLNNALRKFLGEF</sequence>
<gene>
    <name evidence="1" type="ORF">EI74_0598</name>
</gene>
<keyword evidence="2" id="KW-1185">Reference proteome</keyword>
<comment type="caution">
    <text evidence="1">The sequence shown here is derived from an EMBL/GenBank/DDBJ whole genome shotgun (WGS) entry which is preliminary data.</text>
</comment>
<evidence type="ECO:0000313" key="2">
    <source>
        <dbReference type="Proteomes" id="UP000295518"/>
    </source>
</evidence>
<dbReference type="EMBL" id="SNWN01000013">
    <property type="protein sequence ID" value="TDO19794.1"/>
    <property type="molecule type" value="Genomic_DNA"/>
</dbReference>
<dbReference type="Proteomes" id="UP000295518">
    <property type="component" value="Unassembled WGS sequence"/>
</dbReference>
<name>A0A4R6ID23_9MOLU</name>
<organism evidence="1 2">
    <name type="scientific">Mycoplasma testudineum</name>
    <dbReference type="NCBI Taxonomy" id="244584"/>
    <lineage>
        <taxon>Bacteria</taxon>
        <taxon>Bacillati</taxon>
        <taxon>Mycoplasmatota</taxon>
        <taxon>Mollicutes</taxon>
        <taxon>Mycoplasmataceae</taxon>
        <taxon>Mycoplasma</taxon>
    </lineage>
</organism>
<evidence type="ECO:0000313" key="1">
    <source>
        <dbReference type="EMBL" id="TDO19794.1"/>
    </source>
</evidence>
<dbReference type="RefSeq" id="WP_094254756.1">
    <property type="nucleotide sequence ID" value="NZ_NNCE01000005.1"/>
</dbReference>
<accession>A0A4R6ID23</accession>
<protein>
    <submittedName>
        <fullName evidence="1">Uncharacterized protein</fullName>
    </submittedName>
</protein>
<reference evidence="1 2" key="1">
    <citation type="submission" date="2019-03" db="EMBL/GenBank/DDBJ databases">
        <title>Genomic Encyclopedia of Archaeal and Bacterial Type Strains, Phase II (KMG-II): from individual species to whole genera.</title>
        <authorList>
            <person name="Goeker M."/>
        </authorList>
    </citation>
    <scope>NUCLEOTIDE SEQUENCE [LARGE SCALE GENOMIC DNA]</scope>
    <source>
        <strain evidence="1 2">ATCC 700618</strain>
    </source>
</reference>